<keyword evidence="3" id="KW-0813">Transport</keyword>
<evidence type="ECO:0000313" key="5">
    <source>
        <dbReference type="EMBL" id="RKD24499.1"/>
    </source>
</evidence>
<gene>
    <name evidence="5" type="ORF">BEP19_08935</name>
</gene>
<evidence type="ECO:0000313" key="6">
    <source>
        <dbReference type="Proteomes" id="UP000284219"/>
    </source>
</evidence>
<dbReference type="NCBIfam" id="TIGR01300">
    <property type="entry name" value="CPA3_mnhG_phaG"/>
    <property type="match status" value="1"/>
</dbReference>
<keyword evidence="4" id="KW-0472">Membrane</keyword>
<organism evidence="5 6">
    <name type="scientific">Ammoniphilus oxalaticus</name>
    <dbReference type="NCBI Taxonomy" id="66863"/>
    <lineage>
        <taxon>Bacteria</taxon>
        <taxon>Bacillati</taxon>
        <taxon>Bacillota</taxon>
        <taxon>Bacilli</taxon>
        <taxon>Bacillales</taxon>
        <taxon>Paenibacillaceae</taxon>
        <taxon>Aneurinibacillus group</taxon>
        <taxon>Ammoniphilus</taxon>
    </lineage>
</organism>
<sequence>MIAIAKGIVALLLLIGAALCLLSTLGLLRLPDVYNRSHAASKAATLGTMSVLFGVFIYYWAVDGVLSAKVLLGILFIFVTLPIGGHLVSRAAYYTGVPLWEGTVEDDLAIDDLKQAEARGEAGGS</sequence>
<evidence type="ECO:0000256" key="2">
    <source>
        <dbReference type="ARBA" id="ARBA00008404"/>
    </source>
</evidence>
<protein>
    <submittedName>
        <fullName evidence="5">Na+/H+ antiporter subunit G</fullName>
    </submittedName>
</protein>
<comment type="subcellular location">
    <subcellularLocation>
        <location evidence="1">Membrane</location>
        <topology evidence="1">Multi-pass membrane protein</topology>
    </subcellularLocation>
</comment>
<keyword evidence="4" id="KW-1133">Transmembrane helix</keyword>
<dbReference type="InterPro" id="IPR005133">
    <property type="entry name" value="PhaG_MnhG_YufB"/>
</dbReference>
<dbReference type="EMBL" id="MCHY01000008">
    <property type="protein sequence ID" value="RKD24499.1"/>
    <property type="molecule type" value="Genomic_DNA"/>
</dbReference>
<reference evidence="5 6" key="1">
    <citation type="submission" date="2016-08" db="EMBL/GenBank/DDBJ databases">
        <title>Novel Firmicute Genomes.</title>
        <authorList>
            <person name="Poppleton D.I."/>
            <person name="Gribaldo S."/>
        </authorList>
    </citation>
    <scope>NUCLEOTIDE SEQUENCE [LARGE SCALE GENOMIC DNA]</scope>
    <source>
        <strain evidence="5 6">RAOx-1</strain>
    </source>
</reference>
<dbReference type="OrthoDB" id="9806575at2"/>
<dbReference type="AlphaFoldDB" id="A0A419SKM2"/>
<dbReference type="RefSeq" id="WP_120189795.1">
    <property type="nucleotide sequence ID" value="NZ_MCHY01000008.1"/>
</dbReference>
<dbReference type="GO" id="GO:0016020">
    <property type="term" value="C:membrane"/>
    <property type="evidence" value="ECO:0007669"/>
    <property type="project" value="UniProtKB-SubCell"/>
</dbReference>
<accession>A0A419SKM2</accession>
<name>A0A419SKM2_9BACL</name>
<dbReference type="NCBIfam" id="NF009314">
    <property type="entry name" value="PRK12674.1-2"/>
    <property type="match status" value="1"/>
</dbReference>
<comment type="similarity">
    <text evidence="2">Belongs to the CPA3 antiporters (TC 2.A.63) subunit G family.</text>
</comment>
<evidence type="ECO:0000256" key="1">
    <source>
        <dbReference type="ARBA" id="ARBA00004141"/>
    </source>
</evidence>
<proteinExistence type="inferred from homology"/>
<feature type="transmembrane region" description="Helical" evidence="4">
    <location>
        <begin position="6"/>
        <end position="28"/>
    </location>
</feature>
<dbReference type="PANTHER" id="PTHR34703">
    <property type="entry name" value="ANTIPORTER SUBUNIT MNHG2-RELATED"/>
    <property type="match status" value="1"/>
</dbReference>
<feature type="transmembrane region" description="Helical" evidence="4">
    <location>
        <begin position="40"/>
        <end position="60"/>
    </location>
</feature>
<evidence type="ECO:0000256" key="4">
    <source>
        <dbReference type="SAM" id="Phobius"/>
    </source>
</evidence>
<comment type="caution">
    <text evidence="5">The sequence shown here is derived from an EMBL/GenBank/DDBJ whole genome shotgun (WGS) entry which is preliminary data.</text>
</comment>
<feature type="transmembrane region" description="Helical" evidence="4">
    <location>
        <begin position="66"/>
        <end position="88"/>
    </location>
</feature>
<evidence type="ECO:0000256" key="3">
    <source>
        <dbReference type="ARBA" id="ARBA00022449"/>
    </source>
</evidence>
<keyword evidence="3" id="KW-0050">Antiport</keyword>
<dbReference type="Proteomes" id="UP000284219">
    <property type="component" value="Unassembled WGS sequence"/>
</dbReference>
<dbReference type="PANTHER" id="PTHR34703:SF1">
    <property type="entry name" value="ANTIPORTER SUBUNIT MNHG2-RELATED"/>
    <property type="match status" value="1"/>
</dbReference>
<keyword evidence="6" id="KW-1185">Reference proteome</keyword>
<dbReference type="GO" id="GO:0015385">
    <property type="term" value="F:sodium:proton antiporter activity"/>
    <property type="evidence" value="ECO:0007669"/>
    <property type="project" value="TreeGrafter"/>
</dbReference>
<dbReference type="Pfam" id="PF03334">
    <property type="entry name" value="PhaG_MnhG_YufB"/>
    <property type="match status" value="1"/>
</dbReference>
<keyword evidence="4" id="KW-0812">Transmembrane</keyword>